<evidence type="ECO:0000313" key="2">
    <source>
        <dbReference type="EMBL" id="GIY13047.1"/>
    </source>
</evidence>
<organism evidence="2 3">
    <name type="scientific">Caerostris darwini</name>
    <dbReference type="NCBI Taxonomy" id="1538125"/>
    <lineage>
        <taxon>Eukaryota</taxon>
        <taxon>Metazoa</taxon>
        <taxon>Ecdysozoa</taxon>
        <taxon>Arthropoda</taxon>
        <taxon>Chelicerata</taxon>
        <taxon>Arachnida</taxon>
        <taxon>Araneae</taxon>
        <taxon>Araneomorphae</taxon>
        <taxon>Entelegynae</taxon>
        <taxon>Araneoidea</taxon>
        <taxon>Araneidae</taxon>
        <taxon>Caerostris</taxon>
    </lineage>
</organism>
<evidence type="ECO:0000313" key="3">
    <source>
        <dbReference type="Proteomes" id="UP001054837"/>
    </source>
</evidence>
<keyword evidence="3" id="KW-1185">Reference proteome</keyword>
<proteinExistence type="predicted"/>
<dbReference type="Proteomes" id="UP001054837">
    <property type="component" value="Unassembled WGS sequence"/>
</dbReference>
<evidence type="ECO:0000256" key="1">
    <source>
        <dbReference type="SAM" id="MobiDB-lite"/>
    </source>
</evidence>
<feature type="region of interest" description="Disordered" evidence="1">
    <location>
        <begin position="1"/>
        <end position="23"/>
    </location>
</feature>
<name>A0AAV4QYB4_9ARAC</name>
<dbReference type="EMBL" id="BPLQ01005166">
    <property type="protein sequence ID" value="GIY13047.1"/>
    <property type="molecule type" value="Genomic_DNA"/>
</dbReference>
<reference evidence="2 3" key="1">
    <citation type="submission" date="2021-06" db="EMBL/GenBank/DDBJ databases">
        <title>Caerostris darwini draft genome.</title>
        <authorList>
            <person name="Kono N."/>
            <person name="Arakawa K."/>
        </authorList>
    </citation>
    <scope>NUCLEOTIDE SEQUENCE [LARGE SCALE GENOMIC DNA]</scope>
</reference>
<accession>A0AAV4QYB4</accession>
<sequence>MQTRHLFSQQVTTAHQPNDPLQPLWPMSPVGTQALTGMNKDLHLCESKETSFIINSSISEFSRVITPRVSFIFQKGSFAFSRCAEWALARKVRRKGVFQNVCQPDKWTLLGPPPYQNRYDFLAENESIDKMLINFMHRMQSTKPDKDENRSLNAPQQEDGGVFDLTTLFHSIPRNRGGDEPERMILMTIPKEELPRTT</sequence>
<dbReference type="AlphaFoldDB" id="A0AAV4QYB4"/>
<feature type="compositionally biased region" description="Polar residues" evidence="1">
    <location>
        <begin position="1"/>
        <end position="16"/>
    </location>
</feature>
<protein>
    <submittedName>
        <fullName evidence="2">Uncharacterized protein</fullName>
    </submittedName>
</protein>
<gene>
    <name evidence="2" type="ORF">CDAR_96671</name>
</gene>
<comment type="caution">
    <text evidence="2">The sequence shown here is derived from an EMBL/GenBank/DDBJ whole genome shotgun (WGS) entry which is preliminary data.</text>
</comment>